<organism evidence="1">
    <name type="scientific">hydrothermal vent metagenome</name>
    <dbReference type="NCBI Taxonomy" id="652676"/>
    <lineage>
        <taxon>unclassified sequences</taxon>
        <taxon>metagenomes</taxon>
        <taxon>ecological metagenomes</taxon>
    </lineage>
</organism>
<dbReference type="EMBL" id="UOGD01000444">
    <property type="protein sequence ID" value="VAX29303.1"/>
    <property type="molecule type" value="Genomic_DNA"/>
</dbReference>
<dbReference type="PANTHER" id="PTHR41913">
    <property type="entry name" value="DUF1684 DOMAIN-CONTAINING PROTEIN"/>
    <property type="match status" value="1"/>
</dbReference>
<dbReference type="PANTHER" id="PTHR41913:SF1">
    <property type="entry name" value="DUF1684 DOMAIN-CONTAINING PROTEIN"/>
    <property type="match status" value="1"/>
</dbReference>
<dbReference type="PROSITE" id="PS51257">
    <property type="entry name" value="PROKAR_LIPOPROTEIN"/>
    <property type="match status" value="1"/>
</dbReference>
<reference evidence="1" key="1">
    <citation type="submission" date="2018-06" db="EMBL/GenBank/DDBJ databases">
        <authorList>
            <person name="Zhirakovskaya E."/>
        </authorList>
    </citation>
    <scope>NUCLEOTIDE SEQUENCE</scope>
</reference>
<evidence type="ECO:0000313" key="1">
    <source>
        <dbReference type="EMBL" id="VAX29303.1"/>
    </source>
</evidence>
<dbReference type="InterPro" id="IPR012467">
    <property type="entry name" value="DUF1684"/>
</dbReference>
<accession>A0A3B1CXR1</accession>
<dbReference type="Pfam" id="PF07920">
    <property type="entry name" value="DUF1684"/>
    <property type="match status" value="1"/>
</dbReference>
<protein>
    <recommendedName>
        <fullName evidence="2">DUF1684 domain-containing protein</fullName>
    </recommendedName>
</protein>
<gene>
    <name evidence="1" type="ORF">MNBD_IGNAVI01-770</name>
</gene>
<proteinExistence type="predicted"/>
<evidence type="ECO:0008006" key="2">
    <source>
        <dbReference type="Google" id="ProtNLM"/>
    </source>
</evidence>
<name>A0A3B1CXR1_9ZZZZ</name>
<sequence>MQRYSLLIILLVSIFGCAEQPDTPYIRSIKEYHAKRIERLKQPDGWLTLEGLYWLKEGKNSFGTDKSNDIVFPEGTAPKFIGVFTRSDTIISVKINKGIKVFHNDSLVTSLIMQNDMTGNPTMLKHGSLTWYVIKRADRFGIRLKNSESKLLKEFDDIEMFPIDPKWRVEAEFDEYDQPKEVEIPTAIGTVEKGTAYGKLKFKIDEKEYTLEPLGEKNDLFLVFADLTNGEETYGAGRFLAVDKPDSTGKIFIDFNKAYNPPCVFTRYATCPLPTKENILKIKVTAGEKNFHSAYH</sequence>
<dbReference type="AlphaFoldDB" id="A0A3B1CXR1"/>